<proteinExistence type="predicted"/>
<reference evidence="1 2" key="1">
    <citation type="submission" date="2018-03" db="EMBL/GenBank/DDBJ databases">
        <title>Draft Genome Sequences of the Obligatory Marine Myxobacteria Enhygromyxa salina SWB007.</title>
        <authorList>
            <person name="Poehlein A."/>
            <person name="Moghaddam J.A."/>
            <person name="Harms H."/>
            <person name="Alanjari M."/>
            <person name="Koenig G.M."/>
            <person name="Daniel R."/>
            <person name="Schaeberle T.F."/>
        </authorList>
    </citation>
    <scope>NUCLEOTIDE SEQUENCE [LARGE SCALE GENOMIC DNA]</scope>
    <source>
        <strain evidence="1 2">SWB007</strain>
    </source>
</reference>
<evidence type="ECO:0000313" key="1">
    <source>
        <dbReference type="EMBL" id="PRP96065.1"/>
    </source>
</evidence>
<name>A0A2S9XT85_9BACT</name>
<dbReference type="EMBL" id="PVNL01000135">
    <property type="protein sequence ID" value="PRP96065.1"/>
    <property type="molecule type" value="Genomic_DNA"/>
</dbReference>
<organism evidence="1 2">
    <name type="scientific">Enhygromyxa salina</name>
    <dbReference type="NCBI Taxonomy" id="215803"/>
    <lineage>
        <taxon>Bacteria</taxon>
        <taxon>Pseudomonadati</taxon>
        <taxon>Myxococcota</taxon>
        <taxon>Polyangia</taxon>
        <taxon>Nannocystales</taxon>
        <taxon>Nannocystaceae</taxon>
        <taxon>Enhygromyxa</taxon>
    </lineage>
</organism>
<protein>
    <submittedName>
        <fullName evidence="1">Uncharacterized protein</fullName>
    </submittedName>
</protein>
<sequence length="37" mass="3957">MADCILPCGRQWIAEDDIAAVVEVLQSPPSALRCVGE</sequence>
<gene>
    <name evidence="1" type="ORF">ENSA7_68790</name>
</gene>
<dbReference type="AlphaFoldDB" id="A0A2S9XT85"/>
<comment type="caution">
    <text evidence="1">The sequence shown here is derived from an EMBL/GenBank/DDBJ whole genome shotgun (WGS) entry which is preliminary data.</text>
</comment>
<evidence type="ECO:0000313" key="2">
    <source>
        <dbReference type="Proteomes" id="UP000238823"/>
    </source>
</evidence>
<accession>A0A2S9XT85</accession>
<dbReference type="Proteomes" id="UP000238823">
    <property type="component" value="Unassembled WGS sequence"/>
</dbReference>